<reference evidence="2" key="1">
    <citation type="journal article" date="2020" name="Nat. Commun.">
        <title>Large-scale genome sequencing of mycorrhizal fungi provides insights into the early evolution of symbiotic traits.</title>
        <authorList>
            <person name="Miyauchi S."/>
            <person name="Kiss E."/>
            <person name="Kuo A."/>
            <person name="Drula E."/>
            <person name="Kohler A."/>
            <person name="Sanchez-Garcia M."/>
            <person name="Morin E."/>
            <person name="Andreopoulos B."/>
            <person name="Barry K.W."/>
            <person name="Bonito G."/>
            <person name="Buee M."/>
            <person name="Carver A."/>
            <person name="Chen C."/>
            <person name="Cichocki N."/>
            <person name="Clum A."/>
            <person name="Culley D."/>
            <person name="Crous P.W."/>
            <person name="Fauchery L."/>
            <person name="Girlanda M."/>
            <person name="Hayes R.D."/>
            <person name="Keri Z."/>
            <person name="LaButti K."/>
            <person name="Lipzen A."/>
            <person name="Lombard V."/>
            <person name="Magnuson J."/>
            <person name="Maillard F."/>
            <person name="Murat C."/>
            <person name="Nolan M."/>
            <person name="Ohm R.A."/>
            <person name="Pangilinan J."/>
            <person name="Pereira M.F."/>
            <person name="Perotto S."/>
            <person name="Peter M."/>
            <person name="Pfister S."/>
            <person name="Riley R."/>
            <person name="Sitrit Y."/>
            <person name="Stielow J.B."/>
            <person name="Szollosi G."/>
            <person name="Zifcakova L."/>
            <person name="Stursova M."/>
            <person name="Spatafora J.W."/>
            <person name="Tedersoo L."/>
            <person name="Vaario L.M."/>
            <person name="Yamada A."/>
            <person name="Yan M."/>
            <person name="Wang P."/>
            <person name="Xu J."/>
            <person name="Bruns T."/>
            <person name="Baldrian P."/>
            <person name="Vilgalys R."/>
            <person name="Dunand C."/>
            <person name="Henrissat B."/>
            <person name="Grigoriev I.V."/>
            <person name="Hibbett D."/>
            <person name="Nagy L.G."/>
            <person name="Martin F.M."/>
        </authorList>
    </citation>
    <scope>NUCLEOTIDE SEQUENCE</scope>
    <source>
        <strain evidence="2">UP504</strain>
    </source>
</reference>
<evidence type="ECO:0000313" key="3">
    <source>
        <dbReference type="Proteomes" id="UP000886523"/>
    </source>
</evidence>
<dbReference type="AlphaFoldDB" id="A0A9P6AXE6"/>
<sequence>METISALGKEWEIVADTPSNHRSRSRDHRRGSLDKTDPALSAVALENAWTGPQSRPRMLKGRRSASADSITSSSRKPPTPPPKPQSAQSPRPPTTGPQLPRRSQTPPSRRSSPSPSLSPSKPVISGPVAIQRTPSRRDSSSRADTRSPRQSPTKSDGRLPKSGSPVSPLASSTQRATHKPSASTEDLGSARDANLRAKVAWERERMQKGQSWSVSESSPEEEERQLQLRLAVIRGTQAGHGRPPTSQSAGSGGTDGGTSVTRAGKFHTRINCACYWFEWILWTIFPFESGVCLYYTVPFGGIMHSQSYSHSQSRFGYEAAPLPAPSAPHPHLVHSSSLPAGYPSSSSLPDLSLSTYPPQPNAGSTYVQFSTRAPYPIAPYPYDAPTSPWTQYPSPS</sequence>
<feature type="compositionally biased region" description="Low complexity" evidence="1">
    <location>
        <begin position="97"/>
        <end position="122"/>
    </location>
</feature>
<feature type="compositionally biased region" description="Low complexity" evidence="1">
    <location>
        <begin position="64"/>
        <end position="76"/>
    </location>
</feature>
<feature type="compositionally biased region" description="Pro residues" evidence="1">
    <location>
        <begin position="77"/>
        <end position="95"/>
    </location>
</feature>
<organism evidence="2 3">
    <name type="scientific">Hydnum rufescens UP504</name>
    <dbReference type="NCBI Taxonomy" id="1448309"/>
    <lineage>
        <taxon>Eukaryota</taxon>
        <taxon>Fungi</taxon>
        <taxon>Dikarya</taxon>
        <taxon>Basidiomycota</taxon>
        <taxon>Agaricomycotina</taxon>
        <taxon>Agaricomycetes</taxon>
        <taxon>Cantharellales</taxon>
        <taxon>Hydnaceae</taxon>
        <taxon>Hydnum</taxon>
    </lineage>
</organism>
<feature type="compositionally biased region" description="Basic and acidic residues" evidence="1">
    <location>
        <begin position="135"/>
        <end position="147"/>
    </location>
</feature>
<feature type="region of interest" description="Disordered" evidence="1">
    <location>
        <begin position="1"/>
        <end position="191"/>
    </location>
</feature>
<dbReference type="EMBL" id="MU128970">
    <property type="protein sequence ID" value="KAF9513569.1"/>
    <property type="molecule type" value="Genomic_DNA"/>
</dbReference>
<gene>
    <name evidence="2" type="ORF">BS47DRAFT_951934</name>
</gene>
<accession>A0A9P6AXE6</accession>
<proteinExistence type="predicted"/>
<protein>
    <submittedName>
        <fullName evidence="2">Uncharacterized protein</fullName>
    </submittedName>
</protein>
<evidence type="ECO:0000256" key="1">
    <source>
        <dbReference type="SAM" id="MobiDB-lite"/>
    </source>
</evidence>
<keyword evidence="3" id="KW-1185">Reference proteome</keyword>
<dbReference type="Proteomes" id="UP000886523">
    <property type="component" value="Unassembled WGS sequence"/>
</dbReference>
<feature type="compositionally biased region" description="Polar residues" evidence="1">
    <location>
        <begin position="169"/>
        <end position="186"/>
    </location>
</feature>
<feature type="region of interest" description="Disordered" evidence="1">
    <location>
        <begin position="204"/>
        <end position="262"/>
    </location>
</feature>
<comment type="caution">
    <text evidence="2">The sequence shown here is derived from an EMBL/GenBank/DDBJ whole genome shotgun (WGS) entry which is preliminary data.</text>
</comment>
<evidence type="ECO:0000313" key="2">
    <source>
        <dbReference type="EMBL" id="KAF9513569.1"/>
    </source>
</evidence>
<name>A0A9P6AXE6_9AGAM</name>